<comment type="caution">
    <text evidence="4">The sequence shown here is derived from an EMBL/GenBank/DDBJ whole genome shotgun (WGS) entry which is preliminary data.</text>
</comment>
<dbReference type="Gene3D" id="2.130.10.10">
    <property type="entry name" value="YVTN repeat-like/Quinoprotein amine dehydrogenase"/>
    <property type="match status" value="5"/>
</dbReference>
<keyword evidence="2" id="KW-0732">Signal</keyword>
<keyword evidence="5" id="KW-1185">Reference proteome</keyword>
<name>A0ABX0QFP1_9BACT</name>
<feature type="domain" description="Sortilin N-terminal" evidence="3">
    <location>
        <begin position="137"/>
        <end position="264"/>
    </location>
</feature>
<evidence type="ECO:0000313" key="4">
    <source>
        <dbReference type="EMBL" id="NID10703.1"/>
    </source>
</evidence>
<accession>A0ABX0QFP1</accession>
<reference evidence="5" key="1">
    <citation type="submission" date="2019-09" db="EMBL/GenBank/DDBJ databases">
        <authorList>
            <person name="Jung D.-H."/>
        </authorList>
    </citation>
    <scope>NUCLEOTIDE SEQUENCE [LARGE SCALE GENOMIC DNA]</scope>
    <source>
        <strain evidence="5">JA-25</strain>
    </source>
</reference>
<dbReference type="SUPFAM" id="SSF110296">
    <property type="entry name" value="Oligoxyloglucan reducing end-specific cellobiohydrolase"/>
    <property type="match status" value="1"/>
</dbReference>
<feature type="chain" id="PRO_5046325026" evidence="2">
    <location>
        <begin position="20"/>
        <end position="1085"/>
    </location>
</feature>
<sequence length="1085" mass="118962">MQKPLLFLCAVLFSTPLLAQVSKTARPVSISAVDSPMSIDTYLKPVKWRNIGPFRGGRSVAGSGVTSDPQLYYMGTVGGGVWKTEDAGMTWKNVSDGQFKTSSVGAIGICESDPAVVYVGMGEHAPRGVMTSYGDGVYKSTDAGKTWQHLGLDLTRHIAAVRVHPQNPDVAFVAAQGALHGPSADRGIYKTTDGGKSWKKVLFVDENTGCNDLSMDMTNPRILYASMWEHRRLPWQVQSGGKGSGLYKSTDAGETWTKLEKGLPKELGKMGISVSKANPNRVFAVIESDSKADKGGVFLSDDAGKSWTRVSKDHRTIQRAWYYIEIFADPVDENTVYVLNTSVLKSIDGGKTFSTISGSHGDHHNLWINPKNNKNLFLSNDGGGAVSFNGGKSWSSENNQPTAQFYRINADNHFPYRIYGGQQDNTSVMISSRSTNGSGISDKDWEASAGGESAFLAFNPDNPRYVMGGSYQGTIEVLDQQTHEGKPIMVSPIQYQALQAKTMKYRFNWNAPIIWSKHEPKAFYHAGNRLFKTTDLGKSWTVVSPDLTRNDSTKLGWGGAPYTNEGAGGENYGTLTYVLESPAEKGVIWTGSDDGLVHLTRDGGATWTNVTPAGLPETLINSIEVSPHDKATAYIATTRYKVNDFAPAIYKTTDYGKTWTKIVTGIPYGAFTRTVREDPERKSLLYAGTETGVYVSYNGGSNWQPMQLNLPVSPVTDLKVHQGDLIAATAGRSFWILDDLEPVRQFSATASKDSLLLYKPANTYRVSGSSALDKVVEDDDEDNASGGLGRNGFSGTNPATGVVLYYQLPAKTDTSATLTMDVLTEQGTLIRRFSSKKDKKFVTFPGGPSADPTLTVRPGLNRFVWDMRAETLPAIEKVFIEGSYKGRKMPPGTYLAKLKLGKQVKTVPFTIVADPRLNYTAADYEQQQKTLIGIEDGVKEIHQGVNRMRQAQKQLNDLIDLIDLIDDKPNLKALADSGRVVAKKIKLWEEKVIQPKSQSNDDVINFENKLSADYIFLKGEVDVSTPYVTAGQQERLAELNALWQPLKSAMNKLISTDIANFNNQCRQQQIEKITVPDVAAIVPKQ</sequence>
<protein>
    <submittedName>
        <fullName evidence="4">Glycosyl hydrolase</fullName>
    </submittedName>
</protein>
<dbReference type="PANTHER" id="PTHR43739">
    <property type="entry name" value="XYLOGLUCANASE (EUROFUNG)"/>
    <property type="match status" value="1"/>
</dbReference>
<dbReference type="PANTHER" id="PTHR43739:SF5">
    <property type="entry name" value="EXO-ALPHA-SIALIDASE"/>
    <property type="match status" value="1"/>
</dbReference>
<evidence type="ECO:0000256" key="1">
    <source>
        <dbReference type="ARBA" id="ARBA00022737"/>
    </source>
</evidence>
<dbReference type="InterPro" id="IPR036278">
    <property type="entry name" value="Sialidase_sf"/>
</dbReference>
<dbReference type="EMBL" id="WAEL01000003">
    <property type="protein sequence ID" value="NID10703.1"/>
    <property type="molecule type" value="Genomic_DNA"/>
</dbReference>
<dbReference type="InterPro" id="IPR015943">
    <property type="entry name" value="WD40/YVTN_repeat-like_dom_sf"/>
</dbReference>
<dbReference type="Pfam" id="PF15902">
    <property type="entry name" value="Sortilin-Vps10"/>
    <property type="match status" value="1"/>
</dbReference>
<evidence type="ECO:0000313" key="5">
    <source>
        <dbReference type="Proteomes" id="UP000606008"/>
    </source>
</evidence>
<dbReference type="InterPro" id="IPR052025">
    <property type="entry name" value="Xyloglucanase_GH74"/>
</dbReference>
<dbReference type="Proteomes" id="UP000606008">
    <property type="component" value="Unassembled WGS sequence"/>
</dbReference>
<proteinExistence type="predicted"/>
<reference evidence="5" key="2">
    <citation type="submission" date="2023-07" db="EMBL/GenBank/DDBJ databases">
        <authorList>
            <person name="Jung D.-H."/>
        </authorList>
    </citation>
    <scope>NUCLEOTIDE SEQUENCE [LARGE SCALE GENOMIC DNA]</scope>
    <source>
        <strain evidence="5">JA-25</strain>
    </source>
</reference>
<dbReference type="SUPFAM" id="SSF50939">
    <property type="entry name" value="Sialidases"/>
    <property type="match status" value="1"/>
</dbReference>
<dbReference type="GO" id="GO:0016787">
    <property type="term" value="F:hydrolase activity"/>
    <property type="evidence" value="ECO:0007669"/>
    <property type="project" value="UniProtKB-KW"/>
</dbReference>
<dbReference type="CDD" id="cd15482">
    <property type="entry name" value="Sialidase_non-viral"/>
    <property type="match status" value="1"/>
</dbReference>
<feature type="signal peptide" evidence="2">
    <location>
        <begin position="1"/>
        <end position="19"/>
    </location>
</feature>
<dbReference type="InterPro" id="IPR031778">
    <property type="entry name" value="Sortilin_N"/>
</dbReference>
<keyword evidence="1" id="KW-0677">Repeat</keyword>
<organism evidence="4 5">
    <name type="scientific">Fibrivirga algicola</name>
    <dbReference type="NCBI Taxonomy" id="2950420"/>
    <lineage>
        <taxon>Bacteria</taxon>
        <taxon>Pseudomonadati</taxon>
        <taxon>Bacteroidota</taxon>
        <taxon>Cytophagia</taxon>
        <taxon>Cytophagales</taxon>
        <taxon>Spirosomataceae</taxon>
        <taxon>Fibrivirga</taxon>
    </lineage>
</organism>
<gene>
    <name evidence="4" type="ORF">F7231_11025</name>
</gene>
<dbReference type="RefSeq" id="WP_166691926.1">
    <property type="nucleotide sequence ID" value="NZ_WAEL01000003.1"/>
</dbReference>
<keyword evidence="4" id="KW-0378">Hydrolase</keyword>
<evidence type="ECO:0000256" key="2">
    <source>
        <dbReference type="SAM" id="SignalP"/>
    </source>
</evidence>
<evidence type="ECO:0000259" key="3">
    <source>
        <dbReference type="Pfam" id="PF15902"/>
    </source>
</evidence>